<dbReference type="PANTHER" id="PTHR22382:SF7">
    <property type="entry name" value="RIKEN CDNA 4921504E06 GENE"/>
    <property type="match status" value="1"/>
</dbReference>
<feature type="compositionally biased region" description="Basic and acidic residues" evidence="2">
    <location>
        <begin position="331"/>
        <end position="343"/>
    </location>
</feature>
<sequence>MSQGYLQRSSFLGDISAAAWKSAPGREALSQGAVEGAGGPTDSRARAFPRSRHGNGRRVLDSDSPDPAAPREAHGHLRGSDGELGRLARDSRVPKDLRPPRVHDSRIPVQFQETKSLQVDFGFLKQLVQLKFEDRLKEESFNLFTVLHDRILAMENHYQQNEDSIRKCYNQQLADAIAVVKGMYKKYFEVEEEQTSMQDTMAVKMNILLRKLKERDEIIRELREELELYEEFGFQRCESLIRDSSGAKTPLEKEAVDYKAENERLLQLVSELEEELQLNQKENSMLEDEIISLKEIAEKDHKTIQRLRDGRDRLLYELDFEKSLVQDMMNKQKEDMETRRKFEGLSVKSMRSAKGKEVTLPSSQPGTQFSKGTISRPHSASISSSSARTKKAKTPKKSSKEEELVDFLTAMPRGSSGSGSGSRPRSRLRSRGSKAESRRPSLVTDQEKGEVIKNAHKEKKVKEPEIMAASKHSLEEEIEILKANLENEKKKSERFRKESERINKSWERKFFVLRNSFHALKNEMFTRHTLFRQFAVVADTSFNYVKVKPLLVQSKVNLAESTTSVNDFHGALIESKYLDIDGDQIAFVSSTKARLSETLEKEALEKPSIPQNTPVNDMDATE</sequence>
<feature type="domain" description="DUF4709" evidence="3">
    <location>
        <begin position="112"/>
        <end position="181"/>
    </location>
</feature>
<dbReference type="GeneID" id="103543813"/>
<gene>
    <name evidence="6" type="primary">C30H10orf67</name>
</gene>
<feature type="coiled-coil region" evidence="1">
    <location>
        <begin position="471"/>
        <end position="505"/>
    </location>
</feature>
<reference evidence="6" key="1">
    <citation type="submission" date="2025-08" db="UniProtKB">
        <authorList>
            <consortium name="RefSeq"/>
        </authorList>
    </citation>
    <scope>IDENTIFICATION</scope>
    <source>
        <tissue evidence="6">Blood</tissue>
    </source>
</reference>
<feature type="compositionally biased region" description="Basic and acidic residues" evidence="2">
    <location>
        <begin position="433"/>
        <end position="445"/>
    </location>
</feature>
<feature type="domain" description="DUF4724" evidence="4">
    <location>
        <begin position="524"/>
        <end position="615"/>
    </location>
</feature>
<evidence type="ECO:0000313" key="5">
    <source>
        <dbReference type="Proteomes" id="UP001652662"/>
    </source>
</evidence>
<dbReference type="RefSeq" id="XP_070456895.1">
    <property type="nucleotide sequence ID" value="XM_070600794.1"/>
</dbReference>
<dbReference type="Proteomes" id="UP001652662">
    <property type="component" value="Chromosome 30"/>
</dbReference>
<feature type="compositionally biased region" description="Basic and acidic residues" evidence="2">
    <location>
        <begin position="69"/>
        <end position="84"/>
    </location>
</feature>
<keyword evidence="5" id="KW-1185">Reference proteome</keyword>
<feature type="compositionally biased region" description="Polar residues" evidence="2">
    <location>
        <begin position="360"/>
        <end position="372"/>
    </location>
</feature>
<dbReference type="Pfam" id="PF15852">
    <property type="entry name" value="DUF4724"/>
    <property type="match status" value="1"/>
</dbReference>
<feature type="compositionally biased region" description="Low complexity" evidence="2">
    <location>
        <begin position="373"/>
        <end position="387"/>
    </location>
</feature>
<proteinExistence type="predicted"/>
<feature type="compositionally biased region" description="Basic residues" evidence="2">
    <location>
        <begin position="47"/>
        <end position="56"/>
    </location>
</feature>
<organism evidence="5 6">
    <name type="scientific">Equus przewalskii</name>
    <name type="common">Przewalski's horse</name>
    <name type="synonym">Equus caballus przewalskii</name>
    <dbReference type="NCBI Taxonomy" id="9798"/>
    <lineage>
        <taxon>Eukaryota</taxon>
        <taxon>Metazoa</taxon>
        <taxon>Chordata</taxon>
        <taxon>Craniata</taxon>
        <taxon>Vertebrata</taxon>
        <taxon>Euteleostomi</taxon>
        <taxon>Mammalia</taxon>
        <taxon>Eutheria</taxon>
        <taxon>Laurasiatheria</taxon>
        <taxon>Perissodactyla</taxon>
        <taxon>Equidae</taxon>
        <taxon>Equus</taxon>
    </lineage>
</organism>
<feature type="region of interest" description="Disordered" evidence="2">
    <location>
        <begin position="601"/>
        <end position="622"/>
    </location>
</feature>
<protein>
    <submittedName>
        <fullName evidence="6">Uncharacterized protein C10orf67 homolog, mitochondrial isoform X1</fullName>
    </submittedName>
</protein>
<name>A0ABM4MW27_EQUPR</name>
<evidence type="ECO:0000259" key="3">
    <source>
        <dbReference type="Pfam" id="PF15821"/>
    </source>
</evidence>
<dbReference type="InterPro" id="IPR031711">
    <property type="entry name" value="DUF4724"/>
</dbReference>
<evidence type="ECO:0000256" key="2">
    <source>
        <dbReference type="SAM" id="MobiDB-lite"/>
    </source>
</evidence>
<feature type="compositionally biased region" description="Basic residues" evidence="2">
    <location>
        <begin position="388"/>
        <end position="397"/>
    </location>
</feature>
<feature type="region of interest" description="Disordered" evidence="2">
    <location>
        <begin position="22"/>
        <end position="84"/>
    </location>
</feature>
<keyword evidence="1" id="KW-0175">Coiled coil</keyword>
<dbReference type="Pfam" id="PF15821">
    <property type="entry name" value="DUF4709"/>
    <property type="match status" value="1"/>
</dbReference>
<evidence type="ECO:0000256" key="1">
    <source>
        <dbReference type="SAM" id="Coils"/>
    </source>
</evidence>
<accession>A0ABM4MW27</accession>
<dbReference type="InterPro" id="IPR031651">
    <property type="entry name" value="DUF4709"/>
</dbReference>
<feature type="coiled-coil region" evidence="1">
    <location>
        <begin position="255"/>
        <end position="289"/>
    </location>
</feature>
<dbReference type="PANTHER" id="PTHR22382">
    <property type="entry name" value="RIKEN CDNA 4921504E06 GENE"/>
    <property type="match status" value="1"/>
</dbReference>
<evidence type="ECO:0000313" key="6">
    <source>
        <dbReference type="RefSeq" id="XP_070456895.1"/>
    </source>
</evidence>
<evidence type="ECO:0000259" key="4">
    <source>
        <dbReference type="Pfam" id="PF15852"/>
    </source>
</evidence>
<feature type="region of interest" description="Disordered" evidence="2">
    <location>
        <begin position="331"/>
        <end position="445"/>
    </location>
</feature>
<dbReference type="InterPro" id="IPR040119">
    <property type="entry name" value="C10orf67-like"/>
</dbReference>